<proteinExistence type="predicted"/>
<gene>
    <name evidence="1" type="ORF">DM035_18710</name>
</gene>
<comment type="caution">
    <text evidence="1">The sequence shown here is derived from an EMBL/GenBank/DDBJ whole genome shotgun (WGS) entry which is preliminary data.</text>
</comment>
<dbReference type="EMBL" id="AAGQTM010000021">
    <property type="protein sequence ID" value="EBQ9796181.1"/>
    <property type="molecule type" value="Genomic_DNA"/>
</dbReference>
<protein>
    <submittedName>
        <fullName evidence="1">Uncharacterized protein</fullName>
    </submittedName>
</protein>
<accession>A0A5X5V798</accession>
<name>A0A5X5V798_SALET</name>
<reference evidence="1" key="1">
    <citation type="submission" date="2018-06" db="EMBL/GenBank/DDBJ databases">
        <authorList>
            <person name="Ashton P.M."/>
            <person name="Dallman T."/>
            <person name="Nair S."/>
            <person name="De Pinna E."/>
            <person name="Peters T."/>
            <person name="Grant K."/>
        </authorList>
    </citation>
    <scope>NUCLEOTIDE SEQUENCE</scope>
    <source>
        <strain evidence="1">430336</strain>
    </source>
</reference>
<sequence>MYSVDFMVLHAEIGPQAVWCLRFRCFVRGNFAVLATVKMRGDSGDTGDSQTWRGFAASPLFF</sequence>
<evidence type="ECO:0000313" key="1">
    <source>
        <dbReference type="EMBL" id="EBQ9796181.1"/>
    </source>
</evidence>
<organism evidence="1">
    <name type="scientific">Salmonella enterica subsp. enterica serovar Kottbus</name>
    <dbReference type="NCBI Taxonomy" id="224727"/>
    <lineage>
        <taxon>Bacteria</taxon>
        <taxon>Pseudomonadati</taxon>
        <taxon>Pseudomonadota</taxon>
        <taxon>Gammaproteobacteria</taxon>
        <taxon>Enterobacterales</taxon>
        <taxon>Enterobacteriaceae</taxon>
        <taxon>Salmonella</taxon>
    </lineage>
</organism>
<dbReference type="AlphaFoldDB" id="A0A5X5V798"/>